<dbReference type="Pfam" id="PF05899">
    <property type="entry name" value="Cupin_3"/>
    <property type="match status" value="1"/>
</dbReference>
<dbReference type="PANTHER" id="PTHR40943">
    <property type="entry name" value="CYTOPLASMIC PROTEIN-RELATED"/>
    <property type="match status" value="1"/>
</dbReference>
<keyword evidence="3" id="KW-1185">Reference proteome</keyword>
<comment type="caution">
    <text evidence="2">The sequence shown here is derived from an EMBL/GenBank/DDBJ whole genome shotgun (WGS) entry which is preliminary data.</text>
</comment>
<gene>
    <name evidence="2" type="ORF">F3J40_19825</name>
</gene>
<evidence type="ECO:0000313" key="3">
    <source>
        <dbReference type="Proteomes" id="UP001515683"/>
    </source>
</evidence>
<organism evidence="2 3">
    <name type="scientific">Candidatus Pantoea multigeneris</name>
    <dbReference type="NCBI Taxonomy" id="2608357"/>
    <lineage>
        <taxon>Bacteria</taxon>
        <taxon>Pseudomonadati</taxon>
        <taxon>Pseudomonadota</taxon>
        <taxon>Gammaproteobacteria</taxon>
        <taxon>Enterobacterales</taxon>
        <taxon>Erwiniaceae</taxon>
        <taxon>Pantoea</taxon>
    </lineage>
</organism>
<dbReference type="EMBL" id="VWXF01000010">
    <property type="protein sequence ID" value="NIF23834.1"/>
    <property type="molecule type" value="Genomic_DNA"/>
</dbReference>
<dbReference type="InterPro" id="IPR008579">
    <property type="entry name" value="UGlyAH_Cupin_dom"/>
</dbReference>
<evidence type="ECO:0000259" key="1">
    <source>
        <dbReference type="Pfam" id="PF05899"/>
    </source>
</evidence>
<dbReference type="Gene3D" id="2.60.120.10">
    <property type="entry name" value="Jelly Rolls"/>
    <property type="match status" value="1"/>
</dbReference>
<dbReference type="SUPFAM" id="SSF51182">
    <property type="entry name" value="RmlC-like cupins"/>
    <property type="match status" value="1"/>
</dbReference>
<dbReference type="InterPro" id="IPR011051">
    <property type="entry name" value="RmlC_Cupin_sf"/>
</dbReference>
<reference evidence="2 3" key="1">
    <citation type="journal article" date="2019" name="bioRxiv">
        <title>Bacteria contribute to plant secondary compound degradation in a generalist herbivore system.</title>
        <authorList>
            <person name="Francoeur C.B."/>
            <person name="Khadempour L."/>
            <person name="Moreira-Soto R.D."/>
            <person name="Gotting K."/>
            <person name="Book A.J."/>
            <person name="Pinto-Tomas A.A."/>
            <person name="Keefover-Ring K."/>
            <person name="Currie C.R."/>
        </authorList>
    </citation>
    <scope>NUCLEOTIDE SEQUENCE [LARGE SCALE GENOMIC DNA]</scope>
    <source>
        <strain evidence="2">Acro-835</strain>
    </source>
</reference>
<dbReference type="Proteomes" id="UP001515683">
    <property type="component" value="Unassembled WGS sequence"/>
</dbReference>
<dbReference type="PANTHER" id="PTHR40943:SF1">
    <property type="entry name" value="CYTOPLASMIC PROTEIN"/>
    <property type="match status" value="1"/>
</dbReference>
<name>A0ABX0RKA3_9GAMM</name>
<sequence length="118" mass="12822">MKVQKIAQAATTDQIDARGDMEGVSGSPVIALSGKKVVIPGKESVNTGIFECTAGSYRRVIKQAEIMHILQGEGSFTPDGEEPVYFRPGDALFFAENTEGLWVIESIMRKVYVIVDAN</sequence>
<accession>A0ABX0RKA3</accession>
<evidence type="ECO:0000313" key="2">
    <source>
        <dbReference type="EMBL" id="NIF23834.1"/>
    </source>
</evidence>
<proteinExistence type="predicted"/>
<protein>
    <submittedName>
        <fullName evidence="2">DUF861 domain-containing protein</fullName>
    </submittedName>
</protein>
<dbReference type="RefSeq" id="WP_167017406.1">
    <property type="nucleotide sequence ID" value="NZ_VWXF01000010.1"/>
</dbReference>
<dbReference type="InterPro" id="IPR014710">
    <property type="entry name" value="RmlC-like_jellyroll"/>
</dbReference>
<dbReference type="CDD" id="cd02227">
    <property type="entry name" value="cupin_TM1112-like"/>
    <property type="match status" value="1"/>
</dbReference>
<feature type="domain" description="(S)-ureidoglycine aminohydrolase cupin" evidence="1">
    <location>
        <begin position="43"/>
        <end position="112"/>
    </location>
</feature>